<comment type="caution">
    <text evidence="3">The sequence shown here is derived from an EMBL/GenBank/DDBJ whole genome shotgun (WGS) entry which is preliminary data.</text>
</comment>
<dbReference type="GO" id="GO:0005886">
    <property type="term" value="C:plasma membrane"/>
    <property type="evidence" value="ECO:0007669"/>
    <property type="project" value="TreeGrafter"/>
</dbReference>
<dbReference type="InterPro" id="IPR053202">
    <property type="entry name" value="EGF_Rcpt_Signaling_Reg"/>
</dbReference>
<keyword evidence="4" id="KW-1185">Reference proteome</keyword>
<dbReference type="Proteomes" id="UP001208570">
    <property type="component" value="Unassembled WGS sequence"/>
</dbReference>
<dbReference type="PANTHER" id="PTHR34009">
    <property type="entry name" value="PROTEIN STAR"/>
    <property type="match status" value="1"/>
</dbReference>
<dbReference type="Pfam" id="PF05050">
    <property type="entry name" value="Methyltransf_21"/>
    <property type="match status" value="1"/>
</dbReference>
<reference evidence="3" key="1">
    <citation type="journal article" date="2023" name="Mol. Biol. Evol.">
        <title>Third-Generation Sequencing Reveals the Adaptive Role of the Epigenome in Three Deep-Sea Polychaetes.</title>
        <authorList>
            <person name="Perez M."/>
            <person name="Aroh O."/>
            <person name="Sun Y."/>
            <person name="Lan Y."/>
            <person name="Juniper S.K."/>
            <person name="Young C.R."/>
            <person name="Angers B."/>
            <person name="Qian P.Y."/>
        </authorList>
    </citation>
    <scope>NUCLEOTIDE SEQUENCE</scope>
    <source>
        <strain evidence="3">P08H-3</strain>
    </source>
</reference>
<dbReference type="AlphaFoldDB" id="A0AAD9J6W3"/>
<keyword evidence="1" id="KW-1133">Transmembrane helix</keyword>
<dbReference type="GO" id="GO:0005794">
    <property type="term" value="C:Golgi apparatus"/>
    <property type="evidence" value="ECO:0007669"/>
    <property type="project" value="TreeGrafter"/>
</dbReference>
<dbReference type="EMBL" id="JAODUP010000547">
    <property type="protein sequence ID" value="KAK2147558.1"/>
    <property type="molecule type" value="Genomic_DNA"/>
</dbReference>
<dbReference type="InterPro" id="IPR029063">
    <property type="entry name" value="SAM-dependent_MTases_sf"/>
</dbReference>
<protein>
    <recommendedName>
        <fullName evidence="2">Methyltransferase FkbM domain-containing protein</fullName>
    </recommendedName>
</protein>
<feature type="transmembrane region" description="Helical" evidence="1">
    <location>
        <begin position="12"/>
        <end position="34"/>
    </location>
</feature>
<dbReference type="GO" id="GO:0031902">
    <property type="term" value="C:late endosome membrane"/>
    <property type="evidence" value="ECO:0007669"/>
    <property type="project" value="TreeGrafter"/>
</dbReference>
<organism evidence="3 4">
    <name type="scientific">Paralvinella palmiformis</name>
    <dbReference type="NCBI Taxonomy" id="53620"/>
    <lineage>
        <taxon>Eukaryota</taxon>
        <taxon>Metazoa</taxon>
        <taxon>Spiralia</taxon>
        <taxon>Lophotrochozoa</taxon>
        <taxon>Annelida</taxon>
        <taxon>Polychaeta</taxon>
        <taxon>Sedentaria</taxon>
        <taxon>Canalipalpata</taxon>
        <taxon>Terebellida</taxon>
        <taxon>Terebelliformia</taxon>
        <taxon>Alvinellidae</taxon>
        <taxon>Paralvinella</taxon>
    </lineage>
</organism>
<dbReference type="SUPFAM" id="SSF53335">
    <property type="entry name" value="S-adenosyl-L-methionine-dependent methyltransferases"/>
    <property type="match status" value="1"/>
</dbReference>
<dbReference type="GO" id="GO:0016197">
    <property type="term" value="P:endosomal transport"/>
    <property type="evidence" value="ECO:0007669"/>
    <property type="project" value="TreeGrafter"/>
</dbReference>
<sequence>MHKLDLPELWKLAFQQLLDLWSAFFIIGLILYGLTSQQRNKRKTENLIRSEINGYDSPFMANNITNSQFKLHPARLKLMNTVLTSYSDNSRITLERLISRKAEADDPELISLHGGFFVEAGALDGERSSNTLFLEQRRGWTGLLIEMDPYYYTQLMGKSRHCWSINACISPYRYPVQMQFKEASGGTGKLIKDGNRPEATVNRSTTPNVPCFPMETMLLALNQTHVDYFSLDVEGLELEVLQTIPFDKLDITVLSVEYVHGEKDKKAYEKFMAEKGYKIQRDIHLQKREISLYVDDFIFKKITKNKQQTNNKRFLIVEHF</sequence>
<evidence type="ECO:0000256" key="1">
    <source>
        <dbReference type="SAM" id="Phobius"/>
    </source>
</evidence>
<evidence type="ECO:0000259" key="2">
    <source>
        <dbReference type="Pfam" id="PF05050"/>
    </source>
</evidence>
<accession>A0AAD9J6W3</accession>
<name>A0AAD9J6W3_9ANNE</name>
<dbReference type="Gene3D" id="3.40.50.150">
    <property type="entry name" value="Vaccinia Virus protein VP39"/>
    <property type="match status" value="1"/>
</dbReference>
<evidence type="ECO:0000313" key="3">
    <source>
        <dbReference type="EMBL" id="KAK2147558.1"/>
    </source>
</evidence>
<dbReference type="PANTHER" id="PTHR34009:SF2">
    <property type="entry name" value="PROTEIN STAR"/>
    <property type="match status" value="1"/>
</dbReference>
<feature type="domain" description="Methyltransferase FkbM" evidence="2">
    <location>
        <begin position="120"/>
        <end position="279"/>
    </location>
</feature>
<evidence type="ECO:0000313" key="4">
    <source>
        <dbReference type="Proteomes" id="UP001208570"/>
    </source>
</evidence>
<dbReference type="GO" id="GO:0006888">
    <property type="term" value="P:endoplasmic reticulum to Golgi vesicle-mediated transport"/>
    <property type="evidence" value="ECO:0007669"/>
    <property type="project" value="TreeGrafter"/>
</dbReference>
<keyword evidence="1" id="KW-0472">Membrane</keyword>
<dbReference type="GO" id="GO:0005789">
    <property type="term" value="C:endoplasmic reticulum membrane"/>
    <property type="evidence" value="ECO:0007669"/>
    <property type="project" value="TreeGrafter"/>
</dbReference>
<proteinExistence type="predicted"/>
<keyword evidence="1" id="KW-0812">Transmembrane</keyword>
<gene>
    <name evidence="3" type="ORF">LSH36_547g02005</name>
</gene>
<dbReference type="InterPro" id="IPR006342">
    <property type="entry name" value="FkbM_mtfrase"/>
</dbReference>